<dbReference type="Gene3D" id="3.20.20.140">
    <property type="entry name" value="Metal-dependent hydrolases"/>
    <property type="match status" value="1"/>
</dbReference>
<feature type="binding site" evidence="4">
    <location>
        <position position="93"/>
    </location>
    <ligand>
        <name>a divalent metal cation</name>
        <dbReference type="ChEBI" id="CHEBI:60240"/>
        <label>1</label>
    </ligand>
</feature>
<dbReference type="GO" id="GO:0005829">
    <property type="term" value="C:cytosol"/>
    <property type="evidence" value="ECO:0007669"/>
    <property type="project" value="TreeGrafter"/>
</dbReference>
<evidence type="ECO:0000256" key="1">
    <source>
        <dbReference type="ARBA" id="ARBA00009275"/>
    </source>
</evidence>
<evidence type="ECO:0000256" key="3">
    <source>
        <dbReference type="ARBA" id="ARBA00022801"/>
    </source>
</evidence>
<protein>
    <recommendedName>
        <fullName evidence="6">Hydrolase, TatD family</fullName>
    </recommendedName>
</protein>
<feature type="binding site" evidence="4">
    <location>
        <position position="7"/>
    </location>
    <ligand>
        <name>a divalent metal cation</name>
        <dbReference type="ChEBI" id="CHEBI:60240"/>
        <label>1</label>
    </ligand>
</feature>
<dbReference type="NCBIfam" id="TIGR00010">
    <property type="entry name" value="YchF/TatD family DNA exonuclease"/>
    <property type="match status" value="1"/>
</dbReference>
<dbReference type="InterPro" id="IPR001130">
    <property type="entry name" value="TatD-like"/>
</dbReference>
<gene>
    <name evidence="5" type="ORF">N47_A11330</name>
</gene>
<organism evidence="5">
    <name type="scientific">uncultured Desulfobacterium sp</name>
    <dbReference type="NCBI Taxonomy" id="201089"/>
    <lineage>
        <taxon>Bacteria</taxon>
        <taxon>Pseudomonadati</taxon>
        <taxon>Thermodesulfobacteriota</taxon>
        <taxon>Desulfobacteria</taxon>
        <taxon>Desulfobacterales</taxon>
        <taxon>Desulfobacteriaceae</taxon>
        <taxon>Desulfobacterium</taxon>
        <taxon>environmental samples</taxon>
    </lineage>
</organism>
<evidence type="ECO:0000256" key="2">
    <source>
        <dbReference type="ARBA" id="ARBA00022723"/>
    </source>
</evidence>
<dbReference type="AlphaFoldDB" id="E1Y960"/>
<keyword evidence="3" id="KW-0378">Hydrolase</keyword>
<evidence type="ECO:0008006" key="6">
    <source>
        <dbReference type="Google" id="ProtNLM"/>
    </source>
</evidence>
<dbReference type="InterPro" id="IPR032466">
    <property type="entry name" value="Metal_Hydrolase"/>
</dbReference>
<dbReference type="PANTHER" id="PTHR46124">
    <property type="entry name" value="D-AMINOACYL-TRNA DEACYLASE"/>
    <property type="match status" value="1"/>
</dbReference>
<name>E1Y960_9BACT</name>
<evidence type="ECO:0000313" key="5">
    <source>
        <dbReference type="EMBL" id="CBX27104.1"/>
    </source>
</evidence>
<dbReference type="EMBL" id="FR695864">
    <property type="protein sequence ID" value="CBX27104.1"/>
    <property type="molecule type" value="Genomic_DNA"/>
</dbReference>
<feature type="binding site" evidence="4">
    <location>
        <position position="206"/>
    </location>
    <ligand>
        <name>a divalent metal cation</name>
        <dbReference type="ChEBI" id="CHEBI:60240"/>
        <label>1</label>
    </ligand>
</feature>
<dbReference type="CDD" id="cd01310">
    <property type="entry name" value="TatD_DNAse"/>
    <property type="match status" value="1"/>
</dbReference>
<dbReference type="PANTHER" id="PTHR46124:SF2">
    <property type="entry name" value="D-AMINOACYL-TRNA DEACYLASE"/>
    <property type="match status" value="1"/>
</dbReference>
<comment type="similarity">
    <text evidence="1">Belongs to the metallo-dependent hydrolases superfamily. TatD-type hydrolase family.</text>
</comment>
<feature type="binding site" evidence="4">
    <location>
        <position position="129"/>
    </location>
    <ligand>
        <name>a divalent metal cation</name>
        <dbReference type="ChEBI" id="CHEBI:60240"/>
        <label>2</label>
    </ligand>
</feature>
<evidence type="ECO:0000256" key="4">
    <source>
        <dbReference type="PIRSR" id="PIRSR005902-1"/>
    </source>
</evidence>
<dbReference type="InterPro" id="IPR018228">
    <property type="entry name" value="DNase_TatD-rel_CS"/>
</dbReference>
<proteinExistence type="inferred from homology"/>
<feature type="binding site" evidence="4">
    <location>
        <position position="155"/>
    </location>
    <ligand>
        <name>a divalent metal cation</name>
        <dbReference type="ChEBI" id="CHEBI:60240"/>
        <label>2</label>
    </ligand>
</feature>
<dbReference type="FunFam" id="3.20.20.140:FF:000005">
    <property type="entry name" value="TatD family hydrolase"/>
    <property type="match status" value="1"/>
</dbReference>
<sequence length="262" mass="29764">MKFFDSHCHLDDRAYDKDLGSVVNRAKKAGVVKIMIVGIDMKSSVKAVKIAETYPGFYASVGVHPHDSKECSDNTINHLKDLSENIKVKAWGEIGLDFNRMFSPIAEQEKWFIRQLEAADELGLPIIFHERGSNGRFFDILKDHKKEEEINGVIHCFSGNREELEKCLDLGLYIGITGILTIANRGEELRDMIPFIPDNRILIETDAPYLTPAPEKNNTRRNEPAFVKSVFLKLSEIKKEDPVVLSENIFENTCRLFNINPA</sequence>
<accession>E1Y960</accession>
<dbReference type="GO" id="GO:0004536">
    <property type="term" value="F:DNA nuclease activity"/>
    <property type="evidence" value="ECO:0007669"/>
    <property type="project" value="InterPro"/>
</dbReference>
<reference evidence="5" key="1">
    <citation type="journal article" date="2011" name="Environ. Microbiol.">
        <title>Genomic insights into the metabolic potential of the polycyclic aromatic hydrocarbon degrading sulfate-reducing Deltaproteobacterium N47.</title>
        <authorList>
            <person name="Bergmann F."/>
            <person name="Selesi D."/>
            <person name="Weinmaier T."/>
            <person name="Tischler P."/>
            <person name="Rattei T."/>
            <person name="Meckenstock R.U."/>
        </authorList>
    </citation>
    <scope>NUCLEOTIDE SEQUENCE</scope>
</reference>
<dbReference type="PIRSF" id="PIRSF005902">
    <property type="entry name" value="DNase_TatD"/>
    <property type="match status" value="1"/>
</dbReference>
<dbReference type="Pfam" id="PF01026">
    <property type="entry name" value="TatD_DNase"/>
    <property type="match status" value="1"/>
</dbReference>
<dbReference type="InterPro" id="IPR015991">
    <property type="entry name" value="TatD/YcfH-like"/>
</dbReference>
<keyword evidence="2 4" id="KW-0479">Metal-binding</keyword>
<feature type="binding site" evidence="4">
    <location>
        <position position="9"/>
    </location>
    <ligand>
        <name>a divalent metal cation</name>
        <dbReference type="ChEBI" id="CHEBI:60240"/>
        <label>1</label>
    </ligand>
</feature>
<dbReference type="PROSITE" id="PS01137">
    <property type="entry name" value="TATD_1"/>
    <property type="match status" value="1"/>
</dbReference>
<dbReference type="SUPFAM" id="SSF51556">
    <property type="entry name" value="Metallo-dependent hydrolases"/>
    <property type="match status" value="1"/>
</dbReference>
<dbReference type="GO" id="GO:0016788">
    <property type="term" value="F:hydrolase activity, acting on ester bonds"/>
    <property type="evidence" value="ECO:0007669"/>
    <property type="project" value="InterPro"/>
</dbReference>
<dbReference type="GO" id="GO:0046872">
    <property type="term" value="F:metal ion binding"/>
    <property type="evidence" value="ECO:0007669"/>
    <property type="project" value="UniProtKB-KW"/>
</dbReference>